<proteinExistence type="predicted"/>
<protein>
    <submittedName>
        <fullName evidence="1">Uncharacterized protein</fullName>
    </submittedName>
</protein>
<dbReference type="EMBL" id="JBBNAF010000009">
    <property type="protein sequence ID" value="KAK9114822.1"/>
    <property type="molecule type" value="Genomic_DNA"/>
</dbReference>
<accession>A0AAP0IGB8</accession>
<comment type="caution">
    <text evidence="1">The sequence shown here is derived from an EMBL/GenBank/DDBJ whole genome shotgun (WGS) entry which is preliminary data.</text>
</comment>
<evidence type="ECO:0000313" key="2">
    <source>
        <dbReference type="Proteomes" id="UP001420932"/>
    </source>
</evidence>
<dbReference type="AlphaFoldDB" id="A0AAP0IGB8"/>
<reference evidence="1 2" key="1">
    <citation type="submission" date="2024-01" db="EMBL/GenBank/DDBJ databases">
        <title>Genome assemblies of Stephania.</title>
        <authorList>
            <person name="Yang L."/>
        </authorList>
    </citation>
    <scope>NUCLEOTIDE SEQUENCE [LARGE SCALE GENOMIC DNA]</scope>
    <source>
        <strain evidence="1">YNDBR</strain>
        <tissue evidence="1">Leaf</tissue>
    </source>
</reference>
<sequence>MLLEKQRPDAIRTVPVFLDGHGRVFWRLRGSFREASILVQDYSKKSKKNEYLPFYILAKLLA</sequence>
<gene>
    <name evidence="1" type="ORF">Syun_021619</name>
</gene>
<evidence type="ECO:0000313" key="1">
    <source>
        <dbReference type="EMBL" id="KAK9114822.1"/>
    </source>
</evidence>
<name>A0AAP0IGB8_9MAGN</name>
<organism evidence="1 2">
    <name type="scientific">Stephania yunnanensis</name>
    <dbReference type="NCBI Taxonomy" id="152371"/>
    <lineage>
        <taxon>Eukaryota</taxon>
        <taxon>Viridiplantae</taxon>
        <taxon>Streptophyta</taxon>
        <taxon>Embryophyta</taxon>
        <taxon>Tracheophyta</taxon>
        <taxon>Spermatophyta</taxon>
        <taxon>Magnoliopsida</taxon>
        <taxon>Ranunculales</taxon>
        <taxon>Menispermaceae</taxon>
        <taxon>Menispermoideae</taxon>
        <taxon>Cissampelideae</taxon>
        <taxon>Stephania</taxon>
    </lineage>
</organism>
<dbReference type="Proteomes" id="UP001420932">
    <property type="component" value="Unassembled WGS sequence"/>
</dbReference>
<keyword evidence="2" id="KW-1185">Reference proteome</keyword>